<organism evidence="2 3">
    <name type="scientific">Moheibacter sediminis</name>
    <dbReference type="NCBI Taxonomy" id="1434700"/>
    <lineage>
        <taxon>Bacteria</taxon>
        <taxon>Pseudomonadati</taxon>
        <taxon>Bacteroidota</taxon>
        <taxon>Flavobacteriia</taxon>
        <taxon>Flavobacteriales</taxon>
        <taxon>Weeksellaceae</taxon>
        <taxon>Moheibacter</taxon>
    </lineage>
</organism>
<protein>
    <recommendedName>
        <fullName evidence="4">TonB protein C-terminal</fullName>
    </recommendedName>
</protein>
<dbReference type="RefSeq" id="WP_084015751.1">
    <property type="nucleotide sequence ID" value="NZ_FWXS01000001.1"/>
</dbReference>
<dbReference type="Proteomes" id="UP000192393">
    <property type="component" value="Unassembled WGS sequence"/>
</dbReference>
<dbReference type="AlphaFoldDB" id="A0A1W1YIE3"/>
<sequence>MKKFCLNFVLILFTPFISNAQEKPYIEYERPKYSTGPYPKISPIFPGCEIFKENNDLLDRCFGVKVANKIAEKLEMEILFDSKTDSASLNIFRTKVIIDIKQSGKLEMKLKERVYSEFENQLVEKLNAISDKTTGIIPAKLENNYCSVYRYQLPIMFDLTEWNEY</sequence>
<evidence type="ECO:0008006" key="4">
    <source>
        <dbReference type="Google" id="ProtNLM"/>
    </source>
</evidence>
<evidence type="ECO:0000256" key="1">
    <source>
        <dbReference type="SAM" id="SignalP"/>
    </source>
</evidence>
<accession>A0A1W1YIE3</accession>
<proteinExistence type="predicted"/>
<dbReference type="STRING" id="1434700.SAMN06296427_101406"/>
<dbReference type="EMBL" id="FWXS01000001">
    <property type="protein sequence ID" value="SMC35894.1"/>
    <property type="molecule type" value="Genomic_DNA"/>
</dbReference>
<evidence type="ECO:0000313" key="2">
    <source>
        <dbReference type="EMBL" id="SMC35894.1"/>
    </source>
</evidence>
<feature type="signal peptide" evidence="1">
    <location>
        <begin position="1"/>
        <end position="20"/>
    </location>
</feature>
<dbReference type="OrthoDB" id="1522859at2"/>
<name>A0A1W1YIE3_9FLAO</name>
<gene>
    <name evidence="2" type="ORF">SAMN06296427_101406</name>
</gene>
<feature type="chain" id="PRO_5012190407" description="TonB protein C-terminal" evidence="1">
    <location>
        <begin position="21"/>
        <end position="165"/>
    </location>
</feature>
<evidence type="ECO:0000313" key="3">
    <source>
        <dbReference type="Proteomes" id="UP000192393"/>
    </source>
</evidence>
<keyword evidence="3" id="KW-1185">Reference proteome</keyword>
<keyword evidence="1" id="KW-0732">Signal</keyword>
<reference evidence="2 3" key="1">
    <citation type="submission" date="2017-04" db="EMBL/GenBank/DDBJ databases">
        <authorList>
            <person name="Afonso C.L."/>
            <person name="Miller P.J."/>
            <person name="Scott M.A."/>
            <person name="Spackman E."/>
            <person name="Goraichik I."/>
            <person name="Dimitrov K.M."/>
            <person name="Suarez D.L."/>
            <person name="Swayne D.E."/>
        </authorList>
    </citation>
    <scope>NUCLEOTIDE SEQUENCE [LARGE SCALE GENOMIC DNA]</scope>
    <source>
        <strain evidence="2 3">CGMCC 1.12708</strain>
    </source>
</reference>